<dbReference type="Proteomes" id="UP000027920">
    <property type="component" value="Unassembled WGS sequence"/>
</dbReference>
<organism evidence="10 11">
    <name type="scientific">Exophiala aquamarina CBS 119918</name>
    <dbReference type="NCBI Taxonomy" id="1182545"/>
    <lineage>
        <taxon>Eukaryota</taxon>
        <taxon>Fungi</taxon>
        <taxon>Dikarya</taxon>
        <taxon>Ascomycota</taxon>
        <taxon>Pezizomycotina</taxon>
        <taxon>Eurotiomycetes</taxon>
        <taxon>Chaetothyriomycetidae</taxon>
        <taxon>Chaetothyriales</taxon>
        <taxon>Herpotrichiellaceae</taxon>
        <taxon>Exophiala</taxon>
    </lineage>
</organism>
<evidence type="ECO:0000256" key="4">
    <source>
        <dbReference type="ARBA" id="ARBA00022833"/>
    </source>
</evidence>
<dbReference type="SUPFAM" id="SSF51556">
    <property type="entry name" value="Metallo-dependent hydrolases"/>
    <property type="match status" value="1"/>
</dbReference>
<comment type="similarity">
    <text evidence="1">Belongs to the metallo-dependent hydrolases superfamily. ACMSD family.</text>
</comment>
<keyword evidence="2" id="KW-0479">Metal-binding</keyword>
<dbReference type="Pfam" id="PF04909">
    <property type="entry name" value="Amidohydro_2"/>
    <property type="match status" value="1"/>
</dbReference>
<evidence type="ECO:0000256" key="5">
    <source>
        <dbReference type="ARBA" id="ARBA00023239"/>
    </source>
</evidence>
<dbReference type="InterPro" id="IPR032466">
    <property type="entry name" value="Metal_Hydrolase"/>
</dbReference>
<keyword evidence="11" id="KW-1185">Reference proteome</keyword>
<proteinExistence type="inferred from homology"/>
<protein>
    <recommendedName>
        <fullName evidence="7">6-methylsalicylate decarboxylase</fullName>
        <ecNumber evidence="7">4.1.1.52</ecNumber>
    </recommendedName>
</protein>
<comment type="caution">
    <text evidence="10">The sequence shown here is derived from an EMBL/GenBank/DDBJ whole genome shotgun (WGS) entry which is preliminary data.</text>
</comment>
<evidence type="ECO:0000256" key="8">
    <source>
        <dbReference type="RuleBase" id="RU366045"/>
    </source>
</evidence>
<evidence type="ECO:0000313" key="11">
    <source>
        <dbReference type="Proteomes" id="UP000027920"/>
    </source>
</evidence>
<dbReference type="RefSeq" id="XP_013258928.1">
    <property type="nucleotide sequence ID" value="XM_013403474.1"/>
</dbReference>
<evidence type="ECO:0000256" key="3">
    <source>
        <dbReference type="ARBA" id="ARBA00022793"/>
    </source>
</evidence>
<dbReference type="GeneID" id="25282832"/>
<accession>A0A072PAQ4</accession>
<dbReference type="AlphaFoldDB" id="A0A072PAQ4"/>
<evidence type="ECO:0000313" key="10">
    <source>
        <dbReference type="EMBL" id="KEF56338.1"/>
    </source>
</evidence>
<dbReference type="GO" id="GO:0046872">
    <property type="term" value="F:metal ion binding"/>
    <property type="evidence" value="ECO:0007669"/>
    <property type="project" value="UniProtKB-KW"/>
</dbReference>
<dbReference type="HOGENOM" id="CLU_039329_2_0_1"/>
<feature type="domain" description="Amidohydrolase-related" evidence="9">
    <location>
        <begin position="8"/>
        <end position="328"/>
    </location>
</feature>
<evidence type="ECO:0000259" key="9">
    <source>
        <dbReference type="Pfam" id="PF04909"/>
    </source>
</evidence>
<gene>
    <name evidence="10" type="ORF">A1O9_07919</name>
</gene>
<dbReference type="OrthoDB" id="2832284at2759"/>
<name>A0A072PAQ4_9EURO</name>
<keyword evidence="5 8" id="KW-0456">Lyase</keyword>
<dbReference type="GO" id="GO:0047596">
    <property type="term" value="F:6-methylsalicylate decarboxylase activity"/>
    <property type="evidence" value="ECO:0007669"/>
    <property type="project" value="UniProtKB-EC"/>
</dbReference>
<dbReference type="PANTHER" id="PTHR21240">
    <property type="entry name" value="2-AMINO-3-CARBOXYLMUCONATE-6-SEMIALDEHYDE DECARBOXYLASE"/>
    <property type="match status" value="1"/>
</dbReference>
<dbReference type="PANTHER" id="PTHR21240:SF29">
    <property type="entry name" value="AMIDOHYDROLASE-RELATED DOMAIN-CONTAINING PROTEIN"/>
    <property type="match status" value="1"/>
</dbReference>
<evidence type="ECO:0000256" key="2">
    <source>
        <dbReference type="ARBA" id="ARBA00022723"/>
    </source>
</evidence>
<dbReference type="GO" id="GO:0019748">
    <property type="term" value="P:secondary metabolic process"/>
    <property type="evidence" value="ECO:0007669"/>
    <property type="project" value="TreeGrafter"/>
</dbReference>
<dbReference type="EMBL" id="AMGV01000006">
    <property type="protein sequence ID" value="KEF56338.1"/>
    <property type="molecule type" value="Genomic_DNA"/>
</dbReference>
<comment type="catalytic activity">
    <reaction evidence="6">
        <text>6-methylsalicylate + H(+) = 3-methylphenol + CO2</text>
        <dbReference type="Rhea" id="RHEA:23112"/>
        <dbReference type="ChEBI" id="CHEBI:15378"/>
        <dbReference type="ChEBI" id="CHEBI:16526"/>
        <dbReference type="ChEBI" id="CHEBI:17231"/>
        <dbReference type="ChEBI" id="CHEBI:36658"/>
        <dbReference type="EC" id="4.1.1.52"/>
    </reaction>
    <physiologicalReaction direction="left-to-right" evidence="6">
        <dbReference type="Rhea" id="RHEA:23113"/>
    </physiologicalReaction>
</comment>
<dbReference type="GO" id="GO:0005829">
    <property type="term" value="C:cytosol"/>
    <property type="evidence" value="ECO:0007669"/>
    <property type="project" value="TreeGrafter"/>
</dbReference>
<dbReference type="STRING" id="1182545.A0A072PAQ4"/>
<dbReference type="VEuPathDB" id="FungiDB:A1O9_07919"/>
<reference evidence="10 11" key="1">
    <citation type="submission" date="2013-03" db="EMBL/GenBank/DDBJ databases">
        <title>The Genome Sequence of Exophiala aquamarina CBS 119918.</title>
        <authorList>
            <consortium name="The Broad Institute Genomics Platform"/>
            <person name="Cuomo C."/>
            <person name="de Hoog S."/>
            <person name="Gorbushina A."/>
            <person name="Walker B."/>
            <person name="Young S.K."/>
            <person name="Zeng Q."/>
            <person name="Gargeya S."/>
            <person name="Fitzgerald M."/>
            <person name="Haas B."/>
            <person name="Abouelleil A."/>
            <person name="Allen A.W."/>
            <person name="Alvarado L."/>
            <person name="Arachchi H.M."/>
            <person name="Berlin A.M."/>
            <person name="Chapman S.B."/>
            <person name="Gainer-Dewar J."/>
            <person name="Goldberg J."/>
            <person name="Griggs A."/>
            <person name="Gujja S."/>
            <person name="Hansen M."/>
            <person name="Howarth C."/>
            <person name="Imamovic A."/>
            <person name="Ireland A."/>
            <person name="Larimer J."/>
            <person name="McCowan C."/>
            <person name="Murphy C."/>
            <person name="Pearson M."/>
            <person name="Poon T.W."/>
            <person name="Priest M."/>
            <person name="Roberts A."/>
            <person name="Saif S."/>
            <person name="Shea T."/>
            <person name="Sisk P."/>
            <person name="Sykes S."/>
            <person name="Wortman J."/>
            <person name="Nusbaum C."/>
            <person name="Birren B."/>
        </authorList>
    </citation>
    <scope>NUCLEOTIDE SEQUENCE [LARGE SCALE GENOMIC DNA]</scope>
    <source>
        <strain evidence="10 11">CBS 119918</strain>
    </source>
</reference>
<sequence length="330" mass="36774">MPTLQNKVDVHSHYVPDSYRQVCLEHGHAHPDGMPGFPTWSEDEHLAMMDSLDINKAYLSITSPGTHLIQGNDDLARRVTRDCNIAAANFKRRCPDRIGFFASTPLPDVAGTLEEIKAAFDKKDLNADGVVVETNHHGTYLGDEKFEPVMRALNEKKAVVFIHPTTPCLGTGQAATPLPHIPQPMLEFFFETARAVANLFISGTVNRYPNITYIISHCGGALPPMIRRICGASPIIGLGDDLSVEKVHAKLNQQFYFDTAGWPFPEQMQGLLQHVTPERILYGTDFPWTPISVVTQSSKDHDEFVPQAFPNQQDRDKLCFENAQRLLPSS</sequence>
<evidence type="ECO:0000256" key="6">
    <source>
        <dbReference type="ARBA" id="ARBA00036832"/>
    </source>
</evidence>
<dbReference type="EC" id="4.1.1.52" evidence="7"/>
<keyword evidence="3 8" id="KW-0210">Decarboxylase</keyword>
<evidence type="ECO:0000256" key="7">
    <source>
        <dbReference type="ARBA" id="ARBA00038889"/>
    </source>
</evidence>
<dbReference type="GO" id="GO:0016787">
    <property type="term" value="F:hydrolase activity"/>
    <property type="evidence" value="ECO:0007669"/>
    <property type="project" value="InterPro"/>
</dbReference>
<keyword evidence="4" id="KW-0862">Zinc</keyword>
<dbReference type="InterPro" id="IPR032465">
    <property type="entry name" value="ACMSD"/>
</dbReference>
<dbReference type="Gene3D" id="3.20.20.140">
    <property type="entry name" value="Metal-dependent hydrolases"/>
    <property type="match status" value="1"/>
</dbReference>
<dbReference type="InterPro" id="IPR006680">
    <property type="entry name" value="Amidohydro-rel"/>
</dbReference>
<evidence type="ECO:0000256" key="1">
    <source>
        <dbReference type="ARBA" id="ARBA00005871"/>
    </source>
</evidence>